<name>A0AAD6SXA8_9AGAR</name>
<dbReference type="Proteomes" id="UP001218188">
    <property type="component" value="Unassembled WGS sequence"/>
</dbReference>
<proteinExistence type="predicted"/>
<protein>
    <submittedName>
        <fullName evidence="1">Uncharacterized protein</fullName>
    </submittedName>
</protein>
<evidence type="ECO:0000313" key="2">
    <source>
        <dbReference type="Proteomes" id="UP001218188"/>
    </source>
</evidence>
<sequence>MPHVLAGLQSTEITLMSGKPDSEGREVGVYTNSNGQPYQALVLGELVHTEELDDATRIIVLGPSPESAPITREMFFDQHKLLNDLLLSRVGDDRKARRSALLVPPGLIRLRPMIFVRVSDQTCYGIRDFSNDESGHPFASSATDIPYAVPGEALDPLEKGALVFCAVDMFAADLPITQGTASPHSVYTTVGELPHDLTSTDEVMCCRLTRSTPPM</sequence>
<keyword evidence="2" id="KW-1185">Reference proteome</keyword>
<dbReference type="AlphaFoldDB" id="A0AAD6SXA8"/>
<gene>
    <name evidence="1" type="ORF">C8F04DRAFT_1260987</name>
</gene>
<comment type="caution">
    <text evidence="1">The sequence shown here is derived from an EMBL/GenBank/DDBJ whole genome shotgun (WGS) entry which is preliminary data.</text>
</comment>
<accession>A0AAD6SXA8</accession>
<reference evidence="1" key="1">
    <citation type="submission" date="2023-03" db="EMBL/GenBank/DDBJ databases">
        <title>Massive genome expansion in bonnet fungi (Mycena s.s.) driven by repeated elements and novel gene families across ecological guilds.</title>
        <authorList>
            <consortium name="Lawrence Berkeley National Laboratory"/>
            <person name="Harder C.B."/>
            <person name="Miyauchi S."/>
            <person name="Viragh M."/>
            <person name="Kuo A."/>
            <person name="Thoen E."/>
            <person name="Andreopoulos B."/>
            <person name="Lu D."/>
            <person name="Skrede I."/>
            <person name="Drula E."/>
            <person name="Henrissat B."/>
            <person name="Morin E."/>
            <person name="Kohler A."/>
            <person name="Barry K."/>
            <person name="LaButti K."/>
            <person name="Morin E."/>
            <person name="Salamov A."/>
            <person name="Lipzen A."/>
            <person name="Mereny Z."/>
            <person name="Hegedus B."/>
            <person name="Baldrian P."/>
            <person name="Stursova M."/>
            <person name="Weitz H."/>
            <person name="Taylor A."/>
            <person name="Grigoriev I.V."/>
            <person name="Nagy L.G."/>
            <person name="Martin F."/>
            <person name="Kauserud H."/>
        </authorList>
    </citation>
    <scope>NUCLEOTIDE SEQUENCE</scope>
    <source>
        <strain evidence="1">CBHHK200</strain>
    </source>
</reference>
<evidence type="ECO:0000313" key="1">
    <source>
        <dbReference type="EMBL" id="KAJ7033477.1"/>
    </source>
</evidence>
<organism evidence="1 2">
    <name type="scientific">Mycena alexandri</name>
    <dbReference type="NCBI Taxonomy" id="1745969"/>
    <lineage>
        <taxon>Eukaryota</taxon>
        <taxon>Fungi</taxon>
        <taxon>Dikarya</taxon>
        <taxon>Basidiomycota</taxon>
        <taxon>Agaricomycotina</taxon>
        <taxon>Agaricomycetes</taxon>
        <taxon>Agaricomycetidae</taxon>
        <taxon>Agaricales</taxon>
        <taxon>Marasmiineae</taxon>
        <taxon>Mycenaceae</taxon>
        <taxon>Mycena</taxon>
    </lineage>
</organism>
<dbReference type="EMBL" id="JARJCM010000065">
    <property type="protein sequence ID" value="KAJ7033477.1"/>
    <property type="molecule type" value="Genomic_DNA"/>
</dbReference>